<evidence type="ECO:0000256" key="1">
    <source>
        <dbReference type="SAM" id="MobiDB-lite"/>
    </source>
</evidence>
<dbReference type="EMBL" id="CCKQ01008372">
    <property type="protein sequence ID" value="CDW79834.1"/>
    <property type="molecule type" value="Genomic_DNA"/>
</dbReference>
<proteinExistence type="predicted"/>
<feature type="compositionally biased region" description="Basic residues" evidence="1">
    <location>
        <begin position="82"/>
        <end position="93"/>
    </location>
</feature>
<evidence type="ECO:0008006" key="4">
    <source>
        <dbReference type="Google" id="ProtNLM"/>
    </source>
</evidence>
<reference evidence="2 3" key="1">
    <citation type="submission" date="2014-06" db="EMBL/GenBank/DDBJ databases">
        <authorList>
            <person name="Swart Estienne"/>
        </authorList>
    </citation>
    <scope>NUCLEOTIDE SEQUENCE [LARGE SCALE GENOMIC DNA]</scope>
    <source>
        <strain evidence="2 3">130c</strain>
    </source>
</reference>
<accession>A0A078AC82</accession>
<name>A0A078AC82_STYLE</name>
<evidence type="ECO:0000313" key="2">
    <source>
        <dbReference type="EMBL" id="CDW79834.1"/>
    </source>
</evidence>
<dbReference type="OrthoDB" id="5979581at2759"/>
<protein>
    <recommendedName>
        <fullName evidence="4">Protein kinase domain-containing protein</fullName>
    </recommendedName>
</protein>
<evidence type="ECO:0000313" key="3">
    <source>
        <dbReference type="Proteomes" id="UP000039865"/>
    </source>
</evidence>
<organism evidence="2 3">
    <name type="scientific">Stylonychia lemnae</name>
    <name type="common">Ciliate</name>
    <dbReference type="NCBI Taxonomy" id="5949"/>
    <lineage>
        <taxon>Eukaryota</taxon>
        <taxon>Sar</taxon>
        <taxon>Alveolata</taxon>
        <taxon>Ciliophora</taxon>
        <taxon>Intramacronucleata</taxon>
        <taxon>Spirotrichea</taxon>
        <taxon>Stichotrichia</taxon>
        <taxon>Sporadotrichida</taxon>
        <taxon>Oxytrichidae</taxon>
        <taxon>Stylonychinae</taxon>
        <taxon>Stylonychia</taxon>
    </lineage>
</organism>
<dbReference type="AlphaFoldDB" id="A0A078AC82"/>
<dbReference type="Proteomes" id="UP000039865">
    <property type="component" value="Unassembled WGS sequence"/>
</dbReference>
<dbReference type="SUPFAM" id="SSF56112">
    <property type="entry name" value="Protein kinase-like (PK-like)"/>
    <property type="match status" value="1"/>
</dbReference>
<feature type="region of interest" description="Disordered" evidence="1">
    <location>
        <begin position="82"/>
        <end position="111"/>
    </location>
</feature>
<sequence>MEHLVSLRIKDTLQRYRILKKLGGGGQGNVYLAEDLDHPQRQCVALKQIYAKSANYAIDAIIASYARLASISLNHYMKQISKKNQKPWPRKNYPKNSYDYSEKSHQFSLSI</sequence>
<dbReference type="Gene3D" id="3.30.200.20">
    <property type="entry name" value="Phosphorylase Kinase, domain 1"/>
    <property type="match status" value="1"/>
</dbReference>
<dbReference type="InterPro" id="IPR011009">
    <property type="entry name" value="Kinase-like_dom_sf"/>
</dbReference>
<dbReference type="InParanoid" id="A0A078AC82"/>
<keyword evidence="3" id="KW-1185">Reference proteome</keyword>
<gene>
    <name evidence="2" type="primary">Contig6457.g6915</name>
    <name evidence="2" type="ORF">STYLEM_8826</name>
</gene>